<evidence type="ECO:0000256" key="1">
    <source>
        <dbReference type="SAM" id="Phobius"/>
    </source>
</evidence>
<evidence type="ECO:0000313" key="3">
    <source>
        <dbReference type="Proteomes" id="UP000628442"/>
    </source>
</evidence>
<sequence>MNTLPMNTLPMNTRPMNTPPIHDTLPGGAPGTAVPPTAAPRLYSPAQRGFSIVELMVAVVVGLLAVMFATRLMVNGEQSKAASVGGSDAMQNGMLALFSINTDASQAGWGLNDDLVNGCNTRMTDTQGFTLATATRDGAVIRPLAPAVIGNGGTGSDTLTLYSGSGLAGVGSTQVWQNYMGGTTIGVANVAPFGFSAGDVIVVAPEPAGADCALAQLSAPPAASVLQIAAGAASRFNTGNLGVLYNGGQARVFNLGPAGKLSFHTWSVTDGVLQLRATDLAGTGAQPQAVVGNVVALKAQYGFDTRTGTAFIPKAGMQVGRWSSAMIDADGDGSTGAAGDWQRIAALRIAIVARGAIPERPAAGQATCTATTAPLTLFSTAVPAGVTASSVQVALAVPNDTVSWTCYRYRVFETIVPIRNAGWRP</sequence>
<evidence type="ECO:0000313" key="2">
    <source>
        <dbReference type="EMBL" id="GGY48230.1"/>
    </source>
</evidence>
<organism evidence="2 3">
    <name type="scientific">Pseudoduganella albidiflava</name>
    <dbReference type="NCBI Taxonomy" id="321983"/>
    <lineage>
        <taxon>Bacteria</taxon>
        <taxon>Pseudomonadati</taxon>
        <taxon>Pseudomonadota</taxon>
        <taxon>Betaproteobacteria</taxon>
        <taxon>Burkholderiales</taxon>
        <taxon>Oxalobacteraceae</taxon>
        <taxon>Telluria group</taxon>
        <taxon>Pseudoduganella</taxon>
    </lineage>
</organism>
<evidence type="ECO:0008006" key="4">
    <source>
        <dbReference type="Google" id="ProtNLM"/>
    </source>
</evidence>
<dbReference type="GO" id="GO:0043683">
    <property type="term" value="P:type IV pilus assembly"/>
    <property type="evidence" value="ECO:0007669"/>
    <property type="project" value="InterPro"/>
</dbReference>
<dbReference type="InterPro" id="IPR012902">
    <property type="entry name" value="N_methyl_site"/>
</dbReference>
<reference evidence="2" key="2">
    <citation type="submission" date="2022-12" db="EMBL/GenBank/DDBJ databases">
        <authorList>
            <person name="Sun Q."/>
            <person name="Kim S."/>
        </authorList>
    </citation>
    <scope>NUCLEOTIDE SEQUENCE</scope>
    <source>
        <strain evidence="2">KCTC 12343</strain>
    </source>
</reference>
<keyword evidence="1" id="KW-0812">Transmembrane</keyword>
<comment type="caution">
    <text evidence="2">The sequence shown here is derived from an EMBL/GenBank/DDBJ whole genome shotgun (WGS) entry which is preliminary data.</text>
</comment>
<dbReference type="RefSeq" id="WP_229420789.1">
    <property type="nucleotide sequence ID" value="NZ_BMWV01000007.1"/>
</dbReference>
<protein>
    <recommendedName>
        <fullName evidence="4">Prepilin-type N-terminal cleavage/methylation domain-containing protein</fullName>
    </recommendedName>
</protein>
<dbReference type="Proteomes" id="UP000628442">
    <property type="component" value="Unassembled WGS sequence"/>
</dbReference>
<dbReference type="Pfam" id="PF07963">
    <property type="entry name" value="N_methyl"/>
    <property type="match status" value="1"/>
</dbReference>
<keyword evidence="1" id="KW-0472">Membrane</keyword>
<keyword evidence="1" id="KW-1133">Transmembrane helix</keyword>
<accession>A0AA87XYI4</accession>
<name>A0AA87XYI4_9BURK</name>
<feature type="transmembrane region" description="Helical" evidence="1">
    <location>
        <begin position="50"/>
        <end position="70"/>
    </location>
</feature>
<dbReference type="InterPro" id="IPR032092">
    <property type="entry name" value="PilW"/>
</dbReference>
<reference evidence="2" key="1">
    <citation type="journal article" date="2014" name="Int. J. Syst. Evol. Microbiol.">
        <title>Complete genome sequence of Corynebacterium casei LMG S-19264T (=DSM 44701T), isolated from a smear-ripened cheese.</title>
        <authorList>
            <consortium name="US DOE Joint Genome Institute (JGI-PGF)"/>
            <person name="Walter F."/>
            <person name="Albersmeier A."/>
            <person name="Kalinowski J."/>
            <person name="Ruckert C."/>
        </authorList>
    </citation>
    <scope>NUCLEOTIDE SEQUENCE</scope>
    <source>
        <strain evidence="2">KCTC 12343</strain>
    </source>
</reference>
<dbReference type="Pfam" id="PF16074">
    <property type="entry name" value="PilW"/>
    <property type="match status" value="1"/>
</dbReference>
<dbReference type="EMBL" id="BMWV01000007">
    <property type="protein sequence ID" value="GGY48230.1"/>
    <property type="molecule type" value="Genomic_DNA"/>
</dbReference>
<proteinExistence type="predicted"/>
<gene>
    <name evidence="2" type="ORF">GCM10007387_32980</name>
</gene>
<dbReference type="AlphaFoldDB" id="A0AA87XYI4"/>
<dbReference type="NCBIfam" id="TIGR02532">
    <property type="entry name" value="IV_pilin_GFxxxE"/>
    <property type="match status" value="1"/>
</dbReference>